<evidence type="ECO:0000313" key="1">
    <source>
        <dbReference type="EMBL" id="PKC67108.1"/>
    </source>
</evidence>
<dbReference type="AlphaFoldDB" id="A0A2I1F9I8"/>
<comment type="caution">
    <text evidence="1">The sequence shown here is derived from an EMBL/GenBank/DDBJ whole genome shotgun (WGS) entry which is preliminary data.</text>
</comment>
<proteinExistence type="predicted"/>
<reference evidence="1 2" key="1">
    <citation type="submission" date="2017-10" db="EMBL/GenBank/DDBJ databases">
        <title>Extensive intraspecific genome diversity in a model arbuscular mycorrhizal fungus.</title>
        <authorList>
            <person name="Chen E.C.H."/>
            <person name="Morin E."/>
            <person name="Baudet D."/>
            <person name="Noel J."/>
            <person name="Ndikumana S."/>
            <person name="Charron P."/>
            <person name="St-Onge C."/>
            <person name="Giorgi J."/>
            <person name="Grigoriev I.V."/>
            <person name="Roux C."/>
            <person name="Martin F.M."/>
            <person name="Corradi N."/>
        </authorList>
    </citation>
    <scope>NUCLEOTIDE SEQUENCE [LARGE SCALE GENOMIC DNA]</scope>
    <source>
        <strain evidence="1 2">A1</strain>
    </source>
</reference>
<organism evidence="1 2">
    <name type="scientific">Rhizophagus irregularis</name>
    <dbReference type="NCBI Taxonomy" id="588596"/>
    <lineage>
        <taxon>Eukaryota</taxon>
        <taxon>Fungi</taxon>
        <taxon>Fungi incertae sedis</taxon>
        <taxon>Mucoromycota</taxon>
        <taxon>Glomeromycotina</taxon>
        <taxon>Glomeromycetes</taxon>
        <taxon>Glomerales</taxon>
        <taxon>Glomeraceae</taxon>
        <taxon>Rhizophagus</taxon>
    </lineage>
</organism>
<dbReference type="EMBL" id="LLXH01000412">
    <property type="protein sequence ID" value="PKC67108.1"/>
    <property type="molecule type" value="Genomic_DNA"/>
</dbReference>
<gene>
    <name evidence="1" type="ORF">RhiirA1_458818</name>
</gene>
<protein>
    <submittedName>
        <fullName evidence="1">Uncharacterized protein</fullName>
    </submittedName>
</protein>
<reference evidence="1 2" key="2">
    <citation type="submission" date="2017-10" db="EMBL/GenBank/DDBJ databases">
        <title>Genome analyses suggest a sexual origin of heterokaryosis in a supposedly ancient asexual fungus.</title>
        <authorList>
            <person name="Corradi N."/>
            <person name="Sedzielewska K."/>
            <person name="Noel J."/>
            <person name="Charron P."/>
            <person name="Farinelli L."/>
            <person name="Marton T."/>
            <person name="Kruger M."/>
            <person name="Pelin A."/>
            <person name="Brachmann A."/>
            <person name="Corradi N."/>
        </authorList>
    </citation>
    <scope>NUCLEOTIDE SEQUENCE [LARGE SCALE GENOMIC DNA]</scope>
    <source>
        <strain evidence="1 2">A1</strain>
    </source>
</reference>
<dbReference type="Proteomes" id="UP000232688">
    <property type="component" value="Unassembled WGS sequence"/>
</dbReference>
<sequence length="70" mass="8132">MEDLFSRKNILEEIRLVAKNNSQLENNKNFICKSLADNEEIAQFFKTIISINLTLRCDETIYTINTSATF</sequence>
<evidence type="ECO:0000313" key="2">
    <source>
        <dbReference type="Proteomes" id="UP000232688"/>
    </source>
</evidence>
<name>A0A2I1F9I8_9GLOM</name>
<dbReference type="VEuPathDB" id="FungiDB:RhiirA1_458818"/>
<accession>A0A2I1F9I8</accession>